<keyword evidence="2" id="KW-1185">Reference proteome</keyword>
<organism evidence="1 2">
    <name type="scientific">Paramuricea clavata</name>
    <name type="common">Red gorgonian</name>
    <name type="synonym">Violescent sea-whip</name>
    <dbReference type="NCBI Taxonomy" id="317549"/>
    <lineage>
        <taxon>Eukaryota</taxon>
        <taxon>Metazoa</taxon>
        <taxon>Cnidaria</taxon>
        <taxon>Anthozoa</taxon>
        <taxon>Octocorallia</taxon>
        <taxon>Malacalcyonacea</taxon>
        <taxon>Plexauridae</taxon>
        <taxon>Paramuricea</taxon>
    </lineage>
</organism>
<evidence type="ECO:0000313" key="1">
    <source>
        <dbReference type="EMBL" id="CAB4011537.1"/>
    </source>
</evidence>
<accession>A0A6S7I3G9</accession>
<feature type="non-terminal residue" evidence="1">
    <location>
        <position position="205"/>
    </location>
</feature>
<name>A0A6S7I3G9_PARCT</name>
<dbReference type="PANTHER" id="PTHR46963:SF2">
    <property type="match status" value="1"/>
</dbReference>
<reference evidence="1" key="1">
    <citation type="submission" date="2020-04" db="EMBL/GenBank/DDBJ databases">
        <authorList>
            <person name="Alioto T."/>
            <person name="Alioto T."/>
            <person name="Gomez Garrido J."/>
        </authorList>
    </citation>
    <scope>NUCLEOTIDE SEQUENCE</scope>
    <source>
        <strain evidence="1">A484AB</strain>
    </source>
</reference>
<sequence>MSNEEHSESEFFYPEVEKEEYKTFISFTTTMSTIFKDIGKLNGEEYKPGTISSFQRSIQHFLSDNKSQFNILRDKVIEMSHKVLVAKRKSLVNKAGKGSKPNATRSFTQEEENKLFECGQFGMSGPEVLQRTMWWFLALHFGFRGETKTVCYAGAIFNSKETLMVAKCSSGCVNEARKHAMLTKTVHRDPFSQRITPPDQKDALL</sequence>
<proteinExistence type="predicted"/>
<dbReference type="AlphaFoldDB" id="A0A6S7I3G9"/>
<comment type="caution">
    <text evidence="1">The sequence shown here is derived from an EMBL/GenBank/DDBJ whole genome shotgun (WGS) entry which is preliminary data.</text>
</comment>
<dbReference type="PANTHER" id="PTHR46963">
    <property type="entry name" value="SIMILAR TO RIKEN CDNA E130308A19"/>
    <property type="match status" value="1"/>
</dbReference>
<gene>
    <name evidence="1" type="ORF">PACLA_8A013116</name>
</gene>
<dbReference type="EMBL" id="CACRXK020007182">
    <property type="protein sequence ID" value="CAB4011537.1"/>
    <property type="molecule type" value="Genomic_DNA"/>
</dbReference>
<dbReference type="InterPro" id="IPR042838">
    <property type="entry name" value="KIAA1958"/>
</dbReference>
<dbReference type="OrthoDB" id="5988392at2759"/>
<protein>
    <submittedName>
        <fullName evidence="1">Uncharacterized protein</fullName>
    </submittedName>
</protein>
<evidence type="ECO:0000313" key="2">
    <source>
        <dbReference type="Proteomes" id="UP001152795"/>
    </source>
</evidence>
<dbReference type="Proteomes" id="UP001152795">
    <property type="component" value="Unassembled WGS sequence"/>
</dbReference>